<keyword evidence="9" id="KW-1185">Reference proteome</keyword>
<keyword evidence="7" id="KW-0139">CF(1)</keyword>
<evidence type="ECO:0000313" key="9">
    <source>
        <dbReference type="Proteomes" id="UP001652442"/>
    </source>
</evidence>
<evidence type="ECO:0000256" key="7">
    <source>
        <dbReference type="HAMAP-Rule" id="MF_01416"/>
    </source>
</evidence>
<reference evidence="8 9" key="1">
    <citation type="journal article" date="2021" name="ISME Commun">
        <title>Automated analysis of genomic sequences facilitates high-throughput and comprehensive description of bacteria.</title>
        <authorList>
            <person name="Hitch T.C.A."/>
        </authorList>
    </citation>
    <scope>NUCLEOTIDE SEQUENCE [LARGE SCALE GENOMIC DNA]</scope>
    <source>
        <strain evidence="8 9">Sanger_109</strain>
    </source>
</reference>
<evidence type="ECO:0000256" key="6">
    <source>
        <dbReference type="ARBA" id="ARBA00023310"/>
    </source>
</evidence>
<organism evidence="8 9">
    <name type="scientific">Brotonthovivens ammoniilytica</name>
    <dbReference type="NCBI Taxonomy" id="2981725"/>
    <lineage>
        <taxon>Bacteria</taxon>
        <taxon>Bacillati</taxon>
        <taxon>Bacillota</taxon>
        <taxon>Clostridia</taxon>
        <taxon>Lachnospirales</taxon>
        <taxon>Lachnospiraceae</taxon>
        <taxon>Brotonthovivens</taxon>
    </lineage>
</organism>
<comment type="subcellular location">
    <subcellularLocation>
        <location evidence="7">Cell membrane</location>
        <topology evidence="7">Peripheral membrane protein</topology>
    </subcellularLocation>
    <subcellularLocation>
        <location evidence="1">Membrane</location>
    </subcellularLocation>
</comment>
<dbReference type="SUPFAM" id="SSF47928">
    <property type="entry name" value="N-terminal domain of the delta subunit of the F1F0-ATP synthase"/>
    <property type="match status" value="1"/>
</dbReference>
<comment type="function">
    <text evidence="7">F(1)F(0) ATP synthase produces ATP from ADP in the presence of a proton or sodium gradient. F-type ATPases consist of two structural domains, F(1) containing the extramembraneous catalytic core and F(0) containing the membrane proton channel, linked together by a central stalk and a peripheral stalk. During catalysis, ATP synthesis in the catalytic domain of F(1) is coupled via a rotary mechanism of the central stalk subunits to proton translocation.</text>
</comment>
<dbReference type="Pfam" id="PF00213">
    <property type="entry name" value="OSCP"/>
    <property type="match status" value="1"/>
</dbReference>
<proteinExistence type="inferred from homology"/>
<evidence type="ECO:0000256" key="5">
    <source>
        <dbReference type="ARBA" id="ARBA00023136"/>
    </source>
</evidence>
<dbReference type="RefSeq" id="WP_158426241.1">
    <property type="nucleotide sequence ID" value="NZ_JAOQJQ010000008.1"/>
</dbReference>
<dbReference type="EMBL" id="JAOQJQ010000008">
    <property type="protein sequence ID" value="MCU6763607.1"/>
    <property type="molecule type" value="Genomic_DNA"/>
</dbReference>
<accession>A0ABT2TPS9</accession>
<evidence type="ECO:0000256" key="3">
    <source>
        <dbReference type="ARBA" id="ARBA00022781"/>
    </source>
</evidence>
<comment type="similarity">
    <text evidence="7">Belongs to the ATPase delta chain family.</text>
</comment>
<keyword evidence="7" id="KW-1003">Cell membrane</keyword>
<evidence type="ECO:0000313" key="8">
    <source>
        <dbReference type="EMBL" id="MCU6763607.1"/>
    </source>
</evidence>
<keyword evidence="6 7" id="KW-0066">ATP synthesis</keyword>
<evidence type="ECO:0000256" key="2">
    <source>
        <dbReference type="ARBA" id="ARBA00022448"/>
    </source>
</evidence>
<dbReference type="Gene3D" id="1.10.520.20">
    <property type="entry name" value="N-terminal domain of the delta subunit of the F1F0-ATP synthase"/>
    <property type="match status" value="1"/>
</dbReference>
<dbReference type="InterPro" id="IPR026015">
    <property type="entry name" value="ATP_synth_OSCP/delta_N_sf"/>
</dbReference>
<dbReference type="Proteomes" id="UP001652442">
    <property type="component" value="Unassembled WGS sequence"/>
</dbReference>
<keyword evidence="3 7" id="KW-0375">Hydrogen ion transport</keyword>
<sequence>MTQEAINYAQVLYELQVPEEAVVKAGEIFKMSPPLKEALENPVVPLKEKQAVIDRVFAPEVRNFLKLICKYQTVSQIPDIVQEYKKIVREHKHILSAELIYAAKPQEEQIASIKEYLKKEYQCQDVELELKADPQLLGGFVLKVGNEEYDWSYSGRLKQLQQKLIRR</sequence>
<keyword evidence="5 7" id="KW-0472">Membrane</keyword>
<comment type="function">
    <text evidence="7">This protein is part of the stalk that links CF(0) to CF(1). It either transmits conformational changes from CF(0) to CF(1) or is implicated in proton conduction.</text>
</comment>
<keyword evidence="2 7" id="KW-0813">Transport</keyword>
<comment type="caution">
    <text evidence="8">The sequence shown here is derived from an EMBL/GenBank/DDBJ whole genome shotgun (WGS) entry which is preliminary data.</text>
</comment>
<dbReference type="NCBIfam" id="TIGR01145">
    <property type="entry name" value="ATP_synt_delta"/>
    <property type="match status" value="1"/>
</dbReference>
<evidence type="ECO:0000256" key="4">
    <source>
        <dbReference type="ARBA" id="ARBA00023065"/>
    </source>
</evidence>
<dbReference type="InterPro" id="IPR000711">
    <property type="entry name" value="ATPase_OSCP/dsu"/>
</dbReference>
<dbReference type="HAMAP" id="MF_01416">
    <property type="entry name" value="ATP_synth_delta_bact"/>
    <property type="match status" value="1"/>
</dbReference>
<protein>
    <recommendedName>
        <fullName evidence="7">ATP synthase subunit delta</fullName>
    </recommendedName>
    <alternativeName>
        <fullName evidence="7">ATP synthase F(1) sector subunit delta</fullName>
    </alternativeName>
    <alternativeName>
        <fullName evidence="7">F-type ATPase subunit delta</fullName>
        <shortName evidence="7">F-ATPase subunit delta</shortName>
    </alternativeName>
</protein>
<keyword evidence="4 7" id="KW-0406">Ion transport</keyword>
<dbReference type="PRINTS" id="PR00125">
    <property type="entry name" value="ATPASEDELTA"/>
</dbReference>
<gene>
    <name evidence="7 8" type="primary">atpH</name>
    <name evidence="8" type="ORF">OCV88_14960</name>
</gene>
<name>A0ABT2TPS9_9FIRM</name>
<dbReference type="PANTHER" id="PTHR11910">
    <property type="entry name" value="ATP SYNTHASE DELTA CHAIN"/>
    <property type="match status" value="1"/>
</dbReference>
<evidence type="ECO:0000256" key="1">
    <source>
        <dbReference type="ARBA" id="ARBA00004370"/>
    </source>
</evidence>